<protein>
    <recommendedName>
        <fullName evidence="2">Cyclic nucleotide-binding domain-containing protein</fullName>
    </recommendedName>
</protein>
<dbReference type="PROSITE" id="PS50042">
    <property type="entry name" value="CNMP_BINDING_3"/>
    <property type="match status" value="1"/>
</dbReference>
<dbReference type="SUPFAM" id="SSF63825">
    <property type="entry name" value="YWTD domain"/>
    <property type="match status" value="1"/>
</dbReference>
<evidence type="ECO:0000313" key="3">
    <source>
        <dbReference type="EMBL" id="KGO94011.1"/>
    </source>
</evidence>
<dbReference type="PANTHER" id="PTHR47197">
    <property type="entry name" value="PROTEIN NIRF"/>
    <property type="match status" value="1"/>
</dbReference>
<evidence type="ECO:0000259" key="2">
    <source>
        <dbReference type="PROSITE" id="PS50042"/>
    </source>
</evidence>
<comment type="caution">
    <text evidence="3">The sequence shown here is derived from an EMBL/GenBank/DDBJ whole genome shotgun (WGS) entry which is preliminary data.</text>
</comment>
<feature type="chain" id="PRO_5002003533" description="Cyclic nucleotide-binding domain-containing protein" evidence="1">
    <location>
        <begin position="19"/>
        <end position="360"/>
    </location>
</feature>
<dbReference type="PATRIC" id="fig|1107311.5.peg.1283"/>
<feature type="domain" description="Cyclic nucleotide-binding" evidence="2">
    <location>
        <begin position="34"/>
        <end position="114"/>
    </location>
</feature>
<dbReference type="Pfam" id="PF16819">
    <property type="entry name" value="DUF5074"/>
    <property type="match status" value="1"/>
</dbReference>
<reference evidence="4" key="1">
    <citation type="submission" date="2013-09" db="EMBL/GenBank/DDBJ databases">
        <authorList>
            <person name="Zeng Z."/>
            <person name="Chen C."/>
        </authorList>
    </citation>
    <scope>NUCLEOTIDE SEQUENCE [LARGE SCALE GENOMIC DNA]</scope>
    <source>
        <strain evidence="4">DK69</strain>
    </source>
</reference>
<gene>
    <name evidence="3" type="ORF">Q767_13820</name>
</gene>
<dbReference type="InterPro" id="IPR051200">
    <property type="entry name" value="Host-pathogen_enzymatic-act"/>
</dbReference>
<keyword evidence="4" id="KW-1185">Reference proteome</keyword>
<dbReference type="PANTHER" id="PTHR47197:SF3">
    <property type="entry name" value="DIHYDRO-HEME D1 DEHYDROGENASE"/>
    <property type="match status" value="1"/>
</dbReference>
<dbReference type="Proteomes" id="UP000030149">
    <property type="component" value="Unassembled WGS sequence"/>
</dbReference>
<name>A0A0A2MQZ9_9FLAO</name>
<dbReference type="PROSITE" id="PS51257">
    <property type="entry name" value="PROKAR_LIPOPROTEIN"/>
    <property type="match status" value="1"/>
</dbReference>
<dbReference type="AlphaFoldDB" id="A0A0A2MQZ9"/>
<reference evidence="3 4" key="2">
    <citation type="journal article" date="2015" name="Stand. Genomic Sci.">
        <title>High quality draft genomic sequence of Flavobacterium enshiense DK69(T) and comparison among Flavobacterium genomes.</title>
        <authorList>
            <person name="Zeng Z."/>
            <person name="Chen C."/>
            <person name="Du H."/>
            <person name="Wang G."/>
            <person name="Li M."/>
        </authorList>
    </citation>
    <scope>NUCLEOTIDE SEQUENCE [LARGE SCALE GENOMIC DNA]</scope>
    <source>
        <strain evidence="3 4">DK69</strain>
    </source>
</reference>
<organism evidence="3 4">
    <name type="scientific">Flavobacterium enshiense DK69</name>
    <dbReference type="NCBI Taxonomy" id="1107311"/>
    <lineage>
        <taxon>Bacteria</taxon>
        <taxon>Pseudomonadati</taxon>
        <taxon>Bacteroidota</taxon>
        <taxon>Flavobacteriia</taxon>
        <taxon>Flavobacteriales</taxon>
        <taxon>Flavobacteriaceae</taxon>
        <taxon>Flavobacterium</taxon>
    </lineage>
</organism>
<dbReference type="STRING" id="1107311.Q767_13820"/>
<evidence type="ECO:0000313" key="4">
    <source>
        <dbReference type="Proteomes" id="UP000030149"/>
    </source>
</evidence>
<dbReference type="InterPro" id="IPR015943">
    <property type="entry name" value="WD40/YVTN_repeat-like_dom_sf"/>
</dbReference>
<dbReference type="eggNOG" id="COG3391">
    <property type="taxonomic scope" value="Bacteria"/>
</dbReference>
<dbReference type="RefSeq" id="WP_035630793.1">
    <property type="nucleotide sequence ID" value="NZ_AVCS01000011.1"/>
</dbReference>
<dbReference type="OrthoDB" id="9773938at2"/>
<sequence>MKLSKLFLVALGSVSVLVSCTNDDNPAVDSNTNETNTYEKGVFILNEGSSGQGSVSFLGNDLSKFTQDVYGAVNPGDLFGQYVQSMFFDGDYAYIIAGGSNKINVVNRKTFKLVAKIESGLAKPRYGVVKDGKAYVVNANTYPNFGDPADAIGNTDDYVAVINLATNSVESTIPLNNTGNRIILENGKLYVSEPYKSTKILVVNPATNLLETPIVVGEGADTMEVNNGILYVLKSSYGNPSEIVKVDLLDSSMTNVVFPESLNDAKNLDIYENKIYYTVDTSVYAMDLTASSASTTAILSYTSSSAYGKMYGFAVNNGRIFIADGGDFTANSKAYVYSLNGTLQKQVAVGVGPNGFYFNN</sequence>
<accession>A0A0A2MQZ9</accession>
<keyword evidence="1" id="KW-0732">Signal</keyword>
<evidence type="ECO:0000256" key="1">
    <source>
        <dbReference type="SAM" id="SignalP"/>
    </source>
</evidence>
<dbReference type="EMBL" id="JRLZ01000017">
    <property type="protein sequence ID" value="KGO94011.1"/>
    <property type="molecule type" value="Genomic_DNA"/>
</dbReference>
<dbReference type="InterPro" id="IPR031815">
    <property type="entry name" value="DUF5074"/>
</dbReference>
<proteinExistence type="predicted"/>
<feature type="signal peptide" evidence="1">
    <location>
        <begin position="1"/>
        <end position="18"/>
    </location>
</feature>
<dbReference type="Gene3D" id="2.130.10.10">
    <property type="entry name" value="YVTN repeat-like/Quinoprotein amine dehydrogenase"/>
    <property type="match status" value="1"/>
</dbReference>
<dbReference type="InterPro" id="IPR000595">
    <property type="entry name" value="cNMP-bd_dom"/>
</dbReference>